<gene>
    <name evidence="2" type="ORF">T551_02964</name>
</gene>
<dbReference type="GeneID" id="28941482"/>
<dbReference type="eggNOG" id="ENOG502SBKG">
    <property type="taxonomic scope" value="Eukaryota"/>
</dbReference>
<evidence type="ECO:0000313" key="2">
    <source>
        <dbReference type="EMBL" id="KTW27465.1"/>
    </source>
</evidence>
<dbReference type="InterPro" id="IPR012479">
    <property type="entry name" value="SAP30BP"/>
</dbReference>
<dbReference type="GO" id="GO:0006355">
    <property type="term" value="P:regulation of DNA-templated transcription"/>
    <property type="evidence" value="ECO:0007669"/>
    <property type="project" value="InterPro"/>
</dbReference>
<dbReference type="STRING" id="1408657.A0A0W4ZGI7"/>
<proteinExistence type="predicted"/>
<name>A0A0W4ZGI7_PNEJ7</name>
<dbReference type="PANTHER" id="PTHR13464">
    <property type="entry name" value="TRANSCRIPTIONAL REGULATOR PROTEIN HCNGP"/>
    <property type="match status" value="1"/>
</dbReference>
<reference evidence="3" key="1">
    <citation type="journal article" date="2016" name="Nat. Commun.">
        <title>Genome analysis of three Pneumocystis species reveals adaptation mechanisms to life exclusively in mammalian hosts.</title>
        <authorList>
            <person name="Ma L."/>
            <person name="Chen Z."/>
            <person name="Huang D.W."/>
            <person name="Kutty G."/>
            <person name="Ishihara M."/>
            <person name="Wang H."/>
            <person name="Abouelleil A."/>
            <person name="Bishop L."/>
            <person name="Davey E."/>
            <person name="Deng R."/>
            <person name="Deng X."/>
            <person name="Fan L."/>
            <person name="Fantoni G."/>
            <person name="Fitzgerald M."/>
            <person name="Gogineni E."/>
            <person name="Goldberg J.M."/>
            <person name="Handley G."/>
            <person name="Hu X."/>
            <person name="Huber C."/>
            <person name="Jiao X."/>
            <person name="Jones K."/>
            <person name="Levin J.Z."/>
            <person name="Liu Y."/>
            <person name="Macdonald P."/>
            <person name="Melnikov A."/>
            <person name="Raley C."/>
            <person name="Sassi M."/>
            <person name="Sherman B.T."/>
            <person name="Song X."/>
            <person name="Sykes S."/>
            <person name="Tran B."/>
            <person name="Walsh L."/>
            <person name="Xia Y."/>
            <person name="Yang J."/>
            <person name="Young S."/>
            <person name="Zeng Q."/>
            <person name="Zheng X."/>
            <person name="Stephens R."/>
            <person name="Nusbaum C."/>
            <person name="Birren B.W."/>
            <person name="Azadi P."/>
            <person name="Lempicki R.A."/>
            <person name="Cuomo C.A."/>
            <person name="Kovacs J.A."/>
        </authorList>
    </citation>
    <scope>NUCLEOTIDE SEQUENCE [LARGE SCALE GENOMIC DNA]</scope>
    <source>
        <strain evidence="3">RU7</strain>
    </source>
</reference>
<feature type="compositionally biased region" description="Polar residues" evidence="1">
    <location>
        <begin position="131"/>
        <end position="141"/>
    </location>
</feature>
<dbReference type="PANTHER" id="PTHR13464:SF0">
    <property type="entry name" value="SAP30-BINDING PROTEIN"/>
    <property type="match status" value="1"/>
</dbReference>
<evidence type="ECO:0000256" key="1">
    <source>
        <dbReference type="SAM" id="MobiDB-lite"/>
    </source>
</evidence>
<comment type="caution">
    <text evidence="2">The sequence shown here is derived from an EMBL/GenBank/DDBJ whole genome shotgun (WGS) entry which is preliminary data.</text>
</comment>
<evidence type="ECO:0000313" key="3">
    <source>
        <dbReference type="Proteomes" id="UP000053447"/>
    </source>
</evidence>
<accession>A0A0W4ZGI7</accession>
<dbReference type="EMBL" id="LFWA01000014">
    <property type="protein sequence ID" value="KTW27465.1"/>
    <property type="molecule type" value="Genomic_DNA"/>
</dbReference>
<dbReference type="AlphaFoldDB" id="A0A0W4ZGI7"/>
<dbReference type="RefSeq" id="XP_018228435.1">
    <property type="nucleotide sequence ID" value="XM_018375227.1"/>
</dbReference>
<protein>
    <submittedName>
        <fullName evidence="2">Uncharacterized protein</fullName>
    </submittedName>
</protein>
<dbReference type="VEuPathDB" id="FungiDB:T551_02964"/>
<dbReference type="Proteomes" id="UP000053447">
    <property type="component" value="Unassembled WGS sequence"/>
</dbReference>
<dbReference type="OrthoDB" id="1714508at2759"/>
<keyword evidence="3" id="KW-1185">Reference proteome</keyword>
<feature type="region of interest" description="Disordered" evidence="1">
    <location>
        <begin position="125"/>
        <end position="154"/>
    </location>
</feature>
<sequence length="154" mass="17387">MNKQSTKSDIVSIDSISTHNSVSDRVLLRQCTAPLISSWTAVPINEPVPEALVQKFEHFRALKKQGIHLNTSLDNSISFKNPRLLDKLADFVGITDQYGSNLPLELQSWQQLSLEMKESYLAEKQTKKSKSSAQNLAQRTEVQFVPEKQSKSTR</sequence>
<organism evidence="2 3">
    <name type="scientific">Pneumocystis jirovecii (strain RU7)</name>
    <name type="common">Human pneumocystis pneumonia agent</name>
    <dbReference type="NCBI Taxonomy" id="1408657"/>
    <lineage>
        <taxon>Eukaryota</taxon>
        <taxon>Fungi</taxon>
        <taxon>Dikarya</taxon>
        <taxon>Ascomycota</taxon>
        <taxon>Taphrinomycotina</taxon>
        <taxon>Pneumocystomycetes</taxon>
        <taxon>Pneumocystaceae</taxon>
        <taxon>Pneumocystis</taxon>
    </lineage>
</organism>
<dbReference type="Pfam" id="PF07818">
    <property type="entry name" value="HCNGP"/>
    <property type="match status" value="1"/>
</dbReference>
<dbReference type="GO" id="GO:0005634">
    <property type="term" value="C:nucleus"/>
    <property type="evidence" value="ECO:0007669"/>
    <property type="project" value="TreeGrafter"/>
</dbReference>